<accession>A0A6J6GFZ2</accession>
<dbReference type="Pfam" id="PF18916">
    <property type="entry name" value="Lycopene_cyc"/>
    <property type="match status" value="1"/>
</dbReference>
<evidence type="ECO:0000256" key="4">
    <source>
        <dbReference type="ARBA" id="ARBA00022746"/>
    </source>
</evidence>
<keyword evidence="4" id="KW-0125">Carotenoid biosynthesis</keyword>
<evidence type="ECO:0000256" key="6">
    <source>
        <dbReference type="ARBA" id="ARBA00023136"/>
    </source>
</evidence>
<comment type="subcellular location">
    <subcellularLocation>
        <location evidence="1">Membrane</location>
        <topology evidence="1">Multi-pass membrane protein</topology>
    </subcellularLocation>
</comment>
<evidence type="ECO:0000256" key="5">
    <source>
        <dbReference type="ARBA" id="ARBA00022989"/>
    </source>
</evidence>
<evidence type="ECO:0000256" key="3">
    <source>
        <dbReference type="ARBA" id="ARBA00022692"/>
    </source>
</evidence>
<dbReference type="GO" id="GO:0016117">
    <property type="term" value="P:carotenoid biosynthetic process"/>
    <property type="evidence" value="ECO:0007669"/>
    <property type="project" value="UniProtKB-KW"/>
</dbReference>
<gene>
    <name evidence="10" type="ORF">UFOPK1788_00899</name>
</gene>
<sequence length="101" mass="10988">MNTTYLVMSVPFLVFAVALTSIASWKFGLRVKSLGVPVVVLLIGTAVFDNLIIWSGLVAYDESRILGIRIGLAPIEDFLYAITAAMVAASFWNILGRKGPR</sequence>
<protein>
    <submittedName>
        <fullName evidence="10">Unannotated protein</fullName>
    </submittedName>
</protein>
<feature type="transmembrane region" description="Helical" evidence="8">
    <location>
        <begin position="34"/>
        <end position="58"/>
    </location>
</feature>
<dbReference type="GO" id="GO:0045436">
    <property type="term" value="F:lycopene beta cyclase activity"/>
    <property type="evidence" value="ECO:0007669"/>
    <property type="project" value="UniProtKB-ARBA"/>
</dbReference>
<dbReference type="GO" id="GO:0016120">
    <property type="term" value="P:carotene biosynthetic process"/>
    <property type="evidence" value="ECO:0007669"/>
    <property type="project" value="UniProtKB-ARBA"/>
</dbReference>
<dbReference type="GO" id="GO:0016872">
    <property type="term" value="F:intramolecular lyase activity"/>
    <property type="evidence" value="ECO:0007669"/>
    <property type="project" value="InterPro"/>
</dbReference>
<evidence type="ECO:0000256" key="8">
    <source>
        <dbReference type="SAM" id="Phobius"/>
    </source>
</evidence>
<evidence type="ECO:0000256" key="2">
    <source>
        <dbReference type="ARBA" id="ARBA00004829"/>
    </source>
</evidence>
<evidence type="ECO:0000313" key="10">
    <source>
        <dbReference type="EMBL" id="CAB4597855.1"/>
    </source>
</evidence>
<reference evidence="10" key="1">
    <citation type="submission" date="2020-05" db="EMBL/GenBank/DDBJ databases">
        <authorList>
            <person name="Chiriac C."/>
            <person name="Salcher M."/>
            <person name="Ghai R."/>
            <person name="Kavagutti S V."/>
        </authorList>
    </citation>
    <scope>NUCLEOTIDE SEQUENCE</scope>
</reference>
<keyword evidence="5 8" id="KW-1133">Transmembrane helix</keyword>
<feature type="domain" description="Lycopene cyclase" evidence="9">
    <location>
        <begin position="5"/>
        <end position="91"/>
    </location>
</feature>
<dbReference type="GO" id="GO:0016020">
    <property type="term" value="C:membrane"/>
    <property type="evidence" value="ECO:0007669"/>
    <property type="project" value="UniProtKB-SubCell"/>
</dbReference>
<proteinExistence type="predicted"/>
<name>A0A6J6GFZ2_9ZZZZ</name>
<comment type="pathway">
    <text evidence="2">Carotenoid biosynthesis.</text>
</comment>
<dbReference type="AlphaFoldDB" id="A0A6J6GFZ2"/>
<dbReference type="InterPro" id="IPR017825">
    <property type="entry name" value="Lycopene_cyclase_dom"/>
</dbReference>
<feature type="transmembrane region" description="Helical" evidence="8">
    <location>
        <begin position="78"/>
        <end position="95"/>
    </location>
</feature>
<dbReference type="EMBL" id="CAEZUE010000125">
    <property type="protein sequence ID" value="CAB4597855.1"/>
    <property type="molecule type" value="Genomic_DNA"/>
</dbReference>
<keyword evidence="3 8" id="KW-0812">Transmembrane</keyword>
<evidence type="ECO:0000259" key="9">
    <source>
        <dbReference type="Pfam" id="PF18916"/>
    </source>
</evidence>
<keyword evidence="6 8" id="KW-0472">Membrane</keyword>
<evidence type="ECO:0000256" key="7">
    <source>
        <dbReference type="ARBA" id="ARBA00023235"/>
    </source>
</evidence>
<dbReference type="NCBIfam" id="TIGR03462">
    <property type="entry name" value="CarR_dom_SF"/>
    <property type="match status" value="1"/>
</dbReference>
<feature type="transmembrane region" description="Helical" evidence="8">
    <location>
        <begin position="6"/>
        <end position="27"/>
    </location>
</feature>
<evidence type="ECO:0000256" key="1">
    <source>
        <dbReference type="ARBA" id="ARBA00004141"/>
    </source>
</evidence>
<keyword evidence="7" id="KW-0413">Isomerase</keyword>
<organism evidence="10">
    <name type="scientific">freshwater metagenome</name>
    <dbReference type="NCBI Taxonomy" id="449393"/>
    <lineage>
        <taxon>unclassified sequences</taxon>
        <taxon>metagenomes</taxon>
        <taxon>ecological metagenomes</taxon>
    </lineage>
</organism>